<protein>
    <submittedName>
        <fullName evidence="1">Uncharacterized protein</fullName>
    </submittedName>
</protein>
<dbReference type="Proteomes" id="UP000008043">
    <property type="component" value="Chromosome"/>
</dbReference>
<dbReference type="PATRIC" id="fig|1214101.3.peg.7088"/>
<reference evidence="1 2" key="1">
    <citation type="journal article" date="2012" name="J. Bacteriol.">
        <title>Genome sequence of the bacterium Streptomyces davawensis JCM 4913 and heterologous production of the unique antibiotic roseoflavin.</title>
        <authorList>
            <person name="Jankowitsch F."/>
            <person name="Schwarz J."/>
            <person name="Ruckert C."/>
            <person name="Gust B."/>
            <person name="Szczepanowski R."/>
            <person name="Blom J."/>
            <person name="Pelzer S."/>
            <person name="Kalinowski J."/>
            <person name="Mack M."/>
        </authorList>
    </citation>
    <scope>NUCLEOTIDE SEQUENCE [LARGE SCALE GENOMIC DNA]</scope>
    <source>
        <strain evidence="2">DSM 101723 / JCM 4913 / KCC S-0913 / 768</strain>
    </source>
</reference>
<dbReference type="EMBL" id="HE971709">
    <property type="protein sequence ID" value="CCK31378.1"/>
    <property type="molecule type" value="Genomic_DNA"/>
</dbReference>
<organism evidence="1 2">
    <name type="scientific">Streptomyces davaonensis (strain DSM 101723 / JCM 4913 / KCC S-0913 / 768)</name>
    <dbReference type="NCBI Taxonomy" id="1214101"/>
    <lineage>
        <taxon>Bacteria</taxon>
        <taxon>Bacillati</taxon>
        <taxon>Actinomycetota</taxon>
        <taxon>Actinomycetes</taxon>
        <taxon>Kitasatosporales</taxon>
        <taxon>Streptomycetaceae</taxon>
        <taxon>Streptomyces</taxon>
    </lineage>
</organism>
<name>K4RCQ0_STRDJ</name>
<dbReference type="eggNOG" id="ENOG5031IDT">
    <property type="taxonomic scope" value="Bacteria"/>
</dbReference>
<accession>K4RCQ0</accession>
<dbReference type="STRING" id="1214101.BN159_6999"/>
<dbReference type="AlphaFoldDB" id="K4RCQ0"/>
<gene>
    <name evidence="1" type="ORF">BN159_6999</name>
</gene>
<evidence type="ECO:0000313" key="1">
    <source>
        <dbReference type="EMBL" id="CCK31378.1"/>
    </source>
</evidence>
<evidence type="ECO:0000313" key="2">
    <source>
        <dbReference type="Proteomes" id="UP000008043"/>
    </source>
</evidence>
<sequence>MVASRVLAMTKWTHRSYDHHEVNVVFARGSSLDALADGLRRLDREPLDRGEDGGWSWAVHDMVNAEIEDFDPVNYRRVCPDGTELVVFVTEPCSVKGFPPDFEYYRDGRLILRFSFEDLGQRVGDDPDHLSPELLAANLIGPDSHCPHEDDLGHDCWEHTEDDRGRLMKTLVGHFALPSPPLAAEWTAR</sequence>
<dbReference type="KEGG" id="sdv:BN159_6999"/>
<keyword evidence="2" id="KW-1185">Reference proteome</keyword>
<dbReference type="HOGENOM" id="CLU_1481164_0_0_11"/>
<proteinExistence type="predicted"/>